<accession>A0A917CUV1</accession>
<name>A0A917CUV1_9GAMM</name>
<feature type="transmembrane region" description="Helical" evidence="6">
    <location>
        <begin position="114"/>
        <end position="131"/>
    </location>
</feature>
<evidence type="ECO:0000256" key="3">
    <source>
        <dbReference type="ARBA" id="ARBA00022692"/>
    </source>
</evidence>
<keyword evidence="4 6" id="KW-1133">Transmembrane helix</keyword>
<evidence type="ECO:0000313" key="7">
    <source>
        <dbReference type="EMBL" id="GGF99062.1"/>
    </source>
</evidence>
<dbReference type="NCBIfam" id="NF037997">
    <property type="entry name" value="Na_Pi_symport"/>
    <property type="match status" value="1"/>
</dbReference>
<feature type="transmembrane region" description="Helical" evidence="6">
    <location>
        <begin position="202"/>
        <end position="229"/>
    </location>
</feature>
<feature type="transmembrane region" description="Helical" evidence="6">
    <location>
        <begin position="178"/>
        <end position="195"/>
    </location>
</feature>
<dbReference type="GO" id="GO:0005436">
    <property type="term" value="F:sodium:phosphate symporter activity"/>
    <property type="evidence" value="ECO:0007669"/>
    <property type="project" value="InterPro"/>
</dbReference>
<dbReference type="PANTHER" id="PTHR10010:SF46">
    <property type="entry name" value="SODIUM-DEPENDENT PHOSPHATE TRANSPORT PROTEIN 2B"/>
    <property type="match status" value="1"/>
</dbReference>
<reference evidence="7" key="2">
    <citation type="submission" date="2020-09" db="EMBL/GenBank/DDBJ databases">
        <authorList>
            <person name="Sun Q."/>
            <person name="Zhou Y."/>
        </authorList>
    </citation>
    <scope>NUCLEOTIDE SEQUENCE</scope>
    <source>
        <strain evidence="7">CGMCC 1.12181</strain>
    </source>
</reference>
<comment type="caution">
    <text evidence="7">The sequence shown here is derived from an EMBL/GenBank/DDBJ whole genome shotgun (WGS) entry which is preliminary data.</text>
</comment>
<protein>
    <submittedName>
        <fullName evidence="7">Sodium:phosphate symporter</fullName>
    </submittedName>
</protein>
<dbReference type="Pfam" id="PF02690">
    <property type="entry name" value="Na_Pi_cotrans"/>
    <property type="match status" value="1"/>
</dbReference>
<dbReference type="AlphaFoldDB" id="A0A917CUV1"/>
<dbReference type="InterPro" id="IPR003841">
    <property type="entry name" value="Na/Pi_transpt"/>
</dbReference>
<reference evidence="7" key="1">
    <citation type="journal article" date="2014" name="Int. J. Syst. Evol. Microbiol.">
        <title>Complete genome sequence of Corynebacterium casei LMG S-19264T (=DSM 44701T), isolated from a smear-ripened cheese.</title>
        <authorList>
            <consortium name="US DOE Joint Genome Institute (JGI-PGF)"/>
            <person name="Walter F."/>
            <person name="Albersmeier A."/>
            <person name="Kalinowski J."/>
            <person name="Ruckert C."/>
        </authorList>
    </citation>
    <scope>NUCLEOTIDE SEQUENCE</scope>
    <source>
        <strain evidence="7">CGMCC 1.12181</strain>
    </source>
</reference>
<evidence type="ECO:0000256" key="5">
    <source>
        <dbReference type="ARBA" id="ARBA00023136"/>
    </source>
</evidence>
<feature type="transmembrane region" description="Helical" evidence="6">
    <location>
        <begin position="138"/>
        <end position="158"/>
    </location>
</feature>
<keyword evidence="2" id="KW-1003">Cell membrane</keyword>
<evidence type="ECO:0000313" key="8">
    <source>
        <dbReference type="Proteomes" id="UP000605253"/>
    </source>
</evidence>
<proteinExistence type="predicted"/>
<feature type="transmembrane region" description="Helical" evidence="6">
    <location>
        <begin position="286"/>
        <end position="310"/>
    </location>
</feature>
<feature type="transmembrane region" description="Helical" evidence="6">
    <location>
        <begin position="57"/>
        <end position="77"/>
    </location>
</feature>
<sequence>MSNQTFVIFGSVLGGLGLFLLAVGMMTDGLKLAAGSSLRHILAYWTNSTLRGVTSGLIMTAIVQSSSAVIVATIGFVNAGLLTMRQTLGILYGANIGTSMTGWLVAVVGFNFNIQHFALPMIGVGMLIRLFNRSEGRLPSLALALVGFGLFFVGIDILKTAFEGIVAGFDLSAVNVSGFQGQLLFFLIGIVMTLLTQSSSAAIALTITAAVSGILVIESATAMVIGAIVGTSSTSLLTTIGATANAKRVAWAQVILNSTTALVAFIILPVLMFLLHRGSTYFQVELSIGLTLALLHTTINIAGVLCFLPLNRRLAEFLERRFTTLEATPTQAKYLDSSIAASPTLAIDALILELKDNADRIKSLPQVEFTQAAQSPTTMTEELRVITDLSKQISEFIVVVEQHALSENTSKQLVLLLRIDEYLLTCAQAINTIYHQYQRFDDSELGNFKLDINLYKDSILLNPDLLSGFDLDQLQAQVKTDHDAVKVKLLNLGSRGEISFTTMTLVLDIMREQLYMIQQWLKAIHLLKHVDAQNQQAEQLDDDDHSQSN</sequence>
<keyword evidence="5 6" id="KW-0472">Membrane</keyword>
<evidence type="ECO:0000256" key="4">
    <source>
        <dbReference type="ARBA" id="ARBA00022989"/>
    </source>
</evidence>
<dbReference type="EMBL" id="BMEO01000009">
    <property type="protein sequence ID" value="GGF99062.1"/>
    <property type="molecule type" value="Genomic_DNA"/>
</dbReference>
<keyword evidence="3 6" id="KW-0812">Transmembrane</keyword>
<dbReference type="PANTHER" id="PTHR10010">
    <property type="entry name" value="SOLUTE CARRIER FAMILY 34 SODIUM PHOSPHATE , MEMBER 2-RELATED"/>
    <property type="match status" value="1"/>
</dbReference>
<dbReference type="RefSeq" id="WP_229728320.1">
    <property type="nucleotide sequence ID" value="NZ_BAABJF010000010.1"/>
</dbReference>
<feature type="transmembrane region" description="Helical" evidence="6">
    <location>
        <begin position="249"/>
        <end position="274"/>
    </location>
</feature>
<gene>
    <name evidence="7" type="ORF">GCM10011365_20440</name>
</gene>
<evidence type="ECO:0000256" key="6">
    <source>
        <dbReference type="SAM" id="Phobius"/>
    </source>
</evidence>
<dbReference type="Proteomes" id="UP000605253">
    <property type="component" value="Unassembled WGS sequence"/>
</dbReference>
<keyword evidence="8" id="KW-1185">Reference proteome</keyword>
<comment type="subcellular location">
    <subcellularLocation>
        <location evidence="1">Cell membrane</location>
        <topology evidence="1">Multi-pass membrane protein</topology>
    </subcellularLocation>
</comment>
<dbReference type="GO" id="GO:0044341">
    <property type="term" value="P:sodium-dependent phosphate transport"/>
    <property type="evidence" value="ECO:0007669"/>
    <property type="project" value="InterPro"/>
</dbReference>
<evidence type="ECO:0000256" key="2">
    <source>
        <dbReference type="ARBA" id="ARBA00022475"/>
    </source>
</evidence>
<evidence type="ECO:0000256" key="1">
    <source>
        <dbReference type="ARBA" id="ARBA00004651"/>
    </source>
</evidence>
<feature type="transmembrane region" description="Helical" evidence="6">
    <location>
        <begin position="89"/>
        <end position="108"/>
    </location>
</feature>
<dbReference type="GO" id="GO:0005886">
    <property type="term" value="C:plasma membrane"/>
    <property type="evidence" value="ECO:0007669"/>
    <property type="project" value="UniProtKB-SubCell"/>
</dbReference>
<organism evidence="7 8">
    <name type="scientific">Marinicella pacifica</name>
    <dbReference type="NCBI Taxonomy" id="1171543"/>
    <lineage>
        <taxon>Bacteria</taxon>
        <taxon>Pseudomonadati</taxon>
        <taxon>Pseudomonadota</taxon>
        <taxon>Gammaproteobacteria</taxon>
        <taxon>Lysobacterales</taxon>
        <taxon>Marinicellaceae</taxon>
        <taxon>Marinicella</taxon>
    </lineage>
</organism>